<dbReference type="PANTHER" id="PTHR36509:SF2">
    <property type="entry name" value="BLL3101 PROTEIN"/>
    <property type="match status" value="1"/>
</dbReference>
<dbReference type="AlphaFoldDB" id="A0A501XGA7"/>
<dbReference type="InterPro" id="IPR010621">
    <property type="entry name" value="DUF1214"/>
</dbReference>
<evidence type="ECO:0000313" key="3">
    <source>
        <dbReference type="EMBL" id="TPE59495.1"/>
    </source>
</evidence>
<dbReference type="EMBL" id="VFSU01000030">
    <property type="protein sequence ID" value="TPE59495.1"/>
    <property type="molecule type" value="Genomic_DNA"/>
</dbReference>
<dbReference type="SUPFAM" id="SSF160935">
    <property type="entry name" value="VPA0735-like"/>
    <property type="match status" value="1"/>
</dbReference>
<gene>
    <name evidence="3" type="ORF">FJQ54_13510</name>
</gene>
<accession>A0A501XGA7</accession>
<dbReference type="Proteomes" id="UP000319897">
    <property type="component" value="Unassembled WGS sequence"/>
</dbReference>
<evidence type="ECO:0000259" key="2">
    <source>
        <dbReference type="Pfam" id="PF06863"/>
    </source>
</evidence>
<dbReference type="PANTHER" id="PTHR36509">
    <property type="entry name" value="BLL3101 PROTEIN"/>
    <property type="match status" value="1"/>
</dbReference>
<dbReference type="Gene3D" id="2.60.120.600">
    <property type="entry name" value="Domain of unknown function DUF1214, C-terminal domain"/>
    <property type="match status" value="1"/>
</dbReference>
<feature type="domain" description="DUF1254" evidence="2">
    <location>
        <begin position="62"/>
        <end position="189"/>
    </location>
</feature>
<keyword evidence="4" id="KW-1185">Reference proteome</keyword>
<evidence type="ECO:0000313" key="4">
    <source>
        <dbReference type="Proteomes" id="UP000319897"/>
    </source>
</evidence>
<protein>
    <submittedName>
        <fullName evidence="3">DUF1254 domain-containing protein</fullName>
    </submittedName>
</protein>
<reference evidence="3 4" key="1">
    <citation type="submission" date="2019-06" db="EMBL/GenBank/DDBJ databases">
        <authorList>
            <person name="Lee I."/>
            <person name="Jang G.I."/>
            <person name="Hwang C.Y."/>
        </authorList>
    </citation>
    <scope>NUCLEOTIDE SEQUENCE [LARGE SCALE GENOMIC DNA]</scope>
    <source>
        <strain evidence="3 4">PAMC 28131</strain>
    </source>
</reference>
<dbReference type="InterPro" id="IPR037049">
    <property type="entry name" value="DUF1214_C_sf"/>
</dbReference>
<feature type="domain" description="DUF1214" evidence="1">
    <location>
        <begin position="314"/>
        <end position="423"/>
    </location>
</feature>
<name>A0A501XGA7_9SPHN</name>
<evidence type="ECO:0000259" key="1">
    <source>
        <dbReference type="Pfam" id="PF06742"/>
    </source>
</evidence>
<dbReference type="Gene3D" id="2.60.40.1610">
    <property type="entry name" value="Domain of unknown function DUF1254"/>
    <property type="match status" value="1"/>
</dbReference>
<dbReference type="InterPro" id="IPR037050">
    <property type="entry name" value="DUF1254_sf"/>
</dbReference>
<dbReference type="Pfam" id="PF06863">
    <property type="entry name" value="DUF1254"/>
    <property type="match status" value="1"/>
</dbReference>
<sequence length="447" mass="48570">MKKLLIVLLLVAALLGAGWMWLRTPIAETSEAALAAFPVYSIVRARNEQLLRIAHRGENGSNLLIHRSTLSGPRDRTITTPNNDTLYSTAFLDLSAGPVLLTIPKLNGRYASAVVMDSRTDNVILLRETDEGRHEIAFGNGKTGTIPGVDGAPPRHLVPSKEGWLLIRTLVDGPADLEAARAAQAGFTLEVPEASRRPQREAVVLPVLPDPAMLLRRANPVIAENPYLARPALAATGYGQGGEAFEALPVWRQWLWRFILPRAFDKLKAGLNAGARSTDDGWSNPPPGIGTASATDAVRSAVALGGLAALPKEEATYWMAVLDSDRQDFDGAHHYRLTIPANVPVGAFWSLSLYERLPDGRLFFVENPIQRYAVGDRTQGLKRNADGSLTITIQPTDPGPEANWLPSPASGPFNLAFRAYRPGEPIRNGSWRLPPVERVEQAKPPGQ</sequence>
<proteinExistence type="predicted"/>
<dbReference type="OrthoDB" id="9777345at2"/>
<organism evidence="3 4">
    <name type="scientific">Sandaracinobacter neustonicus</name>
    <dbReference type="NCBI Taxonomy" id="1715348"/>
    <lineage>
        <taxon>Bacteria</taxon>
        <taxon>Pseudomonadati</taxon>
        <taxon>Pseudomonadota</taxon>
        <taxon>Alphaproteobacteria</taxon>
        <taxon>Sphingomonadales</taxon>
        <taxon>Sphingosinicellaceae</taxon>
        <taxon>Sandaracinobacter</taxon>
    </lineage>
</organism>
<dbReference type="InterPro" id="IPR010679">
    <property type="entry name" value="DUF1254"/>
</dbReference>
<comment type="caution">
    <text evidence="3">The sequence shown here is derived from an EMBL/GenBank/DDBJ whole genome shotgun (WGS) entry which is preliminary data.</text>
</comment>
<dbReference type="Pfam" id="PF06742">
    <property type="entry name" value="DUF1214"/>
    <property type="match status" value="1"/>
</dbReference>
<dbReference type="RefSeq" id="WP_140928942.1">
    <property type="nucleotide sequence ID" value="NZ_VFSU01000030.1"/>
</dbReference>